<dbReference type="AlphaFoldDB" id="A0A807LEX5"/>
<dbReference type="Proteomes" id="UP000187148">
    <property type="component" value="Chromosome"/>
</dbReference>
<reference evidence="4 5" key="1">
    <citation type="submission" date="2017-01" db="EMBL/GenBank/DDBJ databases">
        <authorList>
            <person name="Cao J.-M."/>
        </authorList>
    </citation>
    <scope>NUCLEOTIDE SEQUENCE [LARGE SCALE GENOMIC DNA]</scope>
    <source>
        <strain evidence="4 5">888-76</strain>
    </source>
</reference>
<evidence type="ECO:0000313" key="5">
    <source>
        <dbReference type="Proteomes" id="UP000187148"/>
    </source>
</evidence>
<feature type="region of interest" description="Disordered" evidence="1">
    <location>
        <begin position="302"/>
        <end position="329"/>
    </location>
</feature>
<keyword evidence="2" id="KW-0812">Transmembrane</keyword>
<evidence type="ECO:0000259" key="3">
    <source>
        <dbReference type="Pfam" id="PF18729"/>
    </source>
</evidence>
<feature type="domain" description="STY4199-like HEPN" evidence="3">
    <location>
        <begin position="1"/>
        <end position="282"/>
    </location>
</feature>
<organism evidence="4 5">
    <name type="scientific">Kosakonia cowanii JCM 10956 = DSM 18146</name>
    <dbReference type="NCBI Taxonomy" id="1300165"/>
    <lineage>
        <taxon>Bacteria</taxon>
        <taxon>Pseudomonadati</taxon>
        <taxon>Pseudomonadota</taxon>
        <taxon>Gammaproteobacteria</taxon>
        <taxon>Enterobacterales</taxon>
        <taxon>Enterobacteriaceae</taxon>
        <taxon>Kosakonia</taxon>
    </lineage>
</organism>
<sequence length="530" mass="60066">MTTPAPVNTGEQFEKCIAIIRQASVEILLLLNVHFDEGKDPRWFLEQLDVARLSLGGWGAVAKRLKLNDAELTQFTLQLRHLQQLVPRYENGQSVTENQLIAALRFIAALENLRKKQKLLTYSTALGPNDPLQQQSGLQHLRAMEMMMKGLVMQAWPDAERLRNHLKTQFGADRVRRWLRLGDRNDVLSGMLFSELALLLVDKKEYGQRYASLFNDASGLSLFVEPRKTLQTLLDDVREIRASVIAGNALSSNQLAMLEGYYPQIAGPVQRACDEGRGKINPAALLKEAAGELDAYWEQARKKDRAAGGDTQPIRDSIDKPATRQVRSREEREQMVSGVLWGAVGVVALVIAIGAFWLFMGGVSAPAARQTNITVPIAEERQKPSAKEELSSMGLPRDENNFRSAIDRNDTRVVSLFLRTGMNWKLSWTEHAVISDYNDVLDLLLRYRLQMDEKRPCRRFITTLTHEMVANNKPLTSITKNYLQAFCTTKPVVDRQRYEMEQAQLRYDASPNDENRKWAETHTAIYNAID</sequence>
<accession>A0A807LEX5</accession>
<proteinExistence type="predicted"/>
<protein>
    <recommendedName>
        <fullName evidence="3">STY4199-like HEPN domain-containing protein</fullName>
    </recommendedName>
</protein>
<name>A0A807LEX5_9ENTR</name>
<keyword evidence="2" id="KW-0472">Membrane</keyword>
<evidence type="ECO:0000256" key="2">
    <source>
        <dbReference type="SAM" id="Phobius"/>
    </source>
</evidence>
<feature type="compositionally biased region" description="Basic and acidic residues" evidence="1">
    <location>
        <begin position="316"/>
        <end position="329"/>
    </location>
</feature>
<keyword evidence="5" id="KW-1185">Reference proteome</keyword>
<gene>
    <name evidence="4" type="ORF">BWI95_08965</name>
</gene>
<dbReference type="InterPro" id="IPR040816">
    <property type="entry name" value="STY4199_HEPN_dom"/>
</dbReference>
<feature type="transmembrane region" description="Helical" evidence="2">
    <location>
        <begin position="338"/>
        <end position="359"/>
    </location>
</feature>
<dbReference type="Pfam" id="PF18729">
    <property type="entry name" value="HEPN_STY4199"/>
    <property type="match status" value="1"/>
</dbReference>
<dbReference type="RefSeq" id="WP_054802676.1">
    <property type="nucleotide sequence ID" value="NZ_CP019445.1"/>
</dbReference>
<dbReference type="EMBL" id="CP019445">
    <property type="protein sequence ID" value="APZ05176.1"/>
    <property type="molecule type" value="Genomic_DNA"/>
</dbReference>
<dbReference type="KEGG" id="kco:BWI95_08965"/>
<evidence type="ECO:0000313" key="4">
    <source>
        <dbReference type="EMBL" id="APZ05176.1"/>
    </source>
</evidence>
<keyword evidence="2" id="KW-1133">Transmembrane helix</keyword>
<evidence type="ECO:0000256" key="1">
    <source>
        <dbReference type="SAM" id="MobiDB-lite"/>
    </source>
</evidence>